<name>V4AGV3_LOTGI</name>
<evidence type="ECO:0000313" key="1">
    <source>
        <dbReference type="EMBL" id="ESO94360.1"/>
    </source>
</evidence>
<accession>V4AGV3</accession>
<dbReference type="GeneID" id="20234918"/>
<dbReference type="HOGENOM" id="CLU_134783_1_0_1"/>
<dbReference type="AlphaFoldDB" id="V4AGV3"/>
<evidence type="ECO:0000313" key="2">
    <source>
        <dbReference type="Proteomes" id="UP000030746"/>
    </source>
</evidence>
<dbReference type="CTD" id="20234918"/>
<reference evidence="1 2" key="1">
    <citation type="journal article" date="2013" name="Nature">
        <title>Insights into bilaterian evolution from three spiralian genomes.</title>
        <authorList>
            <person name="Simakov O."/>
            <person name="Marletaz F."/>
            <person name="Cho S.J."/>
            <person name="Edsinger-Gonzales E."/>
            <person name="Havlak P."/>
            <person name="Hellsten U."/>
            <person name="Kuo D.H."/>
            <person name="Larsson T."/>
            <person name="Lv J."/>
            <person name="Arendt D."/>
            <person name="Savage R."/>
            <person name="Osoegawa K."/>
            <person name="de Jong P."/>
            <person name="Grimwood J."/>
            <person name="Chapman J.A."/>
            <person name="Shapiro H."/>
            <person name="Aerts A."/>
            <person name="Otillar R.P."/>
            <person name="Terry A.Y."/>
            <person name="Boore J.L."/>
            <person name="Grigoriev I.V."/>
            <person name="Lindberg D.R."/>
            <person name="Seaver E.C."/>
            <person name="Weisblat D.A."/>
            <person name="Putnam N.H."/>
            <person name="Rokhsar D.S."/>
        </authorList>
    </citation>
    <scope>NUCLEOTIDE SEQUENCE [LARGE SCALE GENOMIC DNA]</scope>
</reference>
<proteinExistence type="predicted"/>
<organism evidence="1 2">
    <name type="scientific">Lottia gigantea</name>
    <name type="common">Giant owl limpet</name>
    <dbReference type="NCBI Taxonomy" id="225164"/>
    <lineage>
        <taxon>Eukaryota</taxon>
        <taxon>Metazoa</taxon>
        <taxon>Spiralia</taxon>
        <taxon>Lophotrochozoa</taxon>
        <taxon>Mollusca</taxon>
        <taxon>Gastropoda</taxon>
        <taxon>Patellogastropoda</taxon>
        <taxon>Lottioidea</taxon>
        <taxon>Lottiidae</taxon>
        <taxon>Lottia</taxon>
    </lineage>
</organism>
<sequence length="85" mass="9392">MTDNGWRTRDGSLADYFFGGVKGQMNCACKVDNSCYSGLNCNCNADDHVIREDEGFSAYKDDLPVTAFLNGDTGMTLQRIMLSLH</sequence>
<gene>
    <name evidence="1" type="ORF">LOTGIDRAFT_145111</name>
</gene>
<dbReference type="Proteomes" id="UP000030746">
    <property type="component" value="Unassembled WGS sequence"/>
</dbReference>
<protein>
    <submittedName>
        <fullName evidence="1">Uncharacterized protein</fullName>
    </submittedName>
</protein>
<keyword evidence="2" id="KW-1185">Reference proteome</keyword>
<dbReference type="KEGG" id="lgi:LOTGIDRAFT_145111"/>
<dbReference type="RefSeq" id="XP_009054956.1">
    <property type="nucleotide sequence ID" value="XM_009056708.1"/>
</dbReference>
<dbReference type="EMBL" id="KB201844">
    <property type="protein sequence ID" value="ESO94360.1"/>
    <property type="molecule type" value="Genomic_DNA"/>
</dbReference>
<dbReference type="OrthoDB" id="6065219at2759"/>